<proteinExistence type="inferred from homology"/>
<dbReference type="STRING" id="1007103.GCA_000213315_05130"/>
<dbReference type="CDD" id="cd13634">
    <property type="entry name" value="PBP2_Sco4506"/>
    <property type="match status" value="1"/>
</dbReference>
<comment type="catalytic activity">
    <reaction evidence="4">
        <text>chorismate = 3-[(1-carboxyvinyl)-oxy]benzoate + H2O</text>
        <dbReference type="Rhea" id="RHEA:40051"/>
        <dbReference type="ChEBI" id="CHEBI:15377"/>
        <dbReference type="ChEBI" id="CHEBI:29748"/>
        <dbReference type="ChEBI" id="CHEBI:76981"/>
        <dbReference type="EC" id="4.2.1.151"/>
    </reaction>
</comment>
<evidence type="ECO:0000256" key="2">
    <source>
        <dbReference type="ARBA" id="ARBA00022428"/>
    </source>
</evidence>
<dbReference type="EC" id="4.2.1.151" evidence="4"/>
<dbReference type="RefSeq" id="WP_063183872.1">
    <property type="nucleotide sequence ID" value="NZ_CP121215.1"/>
</dbReference>
<evidence type="ECO:0000256" key="4">
    <source>
        <dbReference type="HAMAP-Rule" id="MF_00995"/>
    </source>
</evidence>
<organism evidence="5 6">
    <name type="scientific">Paenibacillus elgii</name>
    <dbReference type="NCBI Taxonomy" id="189691"/>
    <lineage>
        <taxon>Bacteria</taxon>
        <taxon>Bacillati</taxon>
        <taxon>Bacillota</taxon>
        <taxon>Bacilli</taxon>
        <taxon>Bacillales</taxon>
        <taxon>Paenibacillaceae</taxon>
        <taxon>Paenibacillus</taxon>
    </lineage>
</organism>
<dbReference type="GO" id="GO:0016836">
    <property type="term" value="F:hydro-lyase activity"/>
    <property type="evidence" value="ECO:0007669"/>
    <property type="project" value="UniProtKB-UniRule"/>
</dbReference>
<gene>
    <name evidence="4" type="primary">mqnA</name>
    <name evidence="5" type="ORF">AV654_21905</name>
</gene>
<accession>A0A163X352</accession>
<dbReference type="InterPro" id="IPR003773">
    <property type="entry name" value="Menaquinone_biosynth"/>
</dbReference>
<dbReference type="UniPathway" id="UPA00079"/>
<dbReference type="EMBL" id="LQRA01000064">
    <property type="protein sequence ID" value="KZE77237.1"/>
    <property type="molecule type" value="Genomic_DNA"/>
</dbReference>
<dbReference type="OrthoDB" id="9810112at2"/>
<comment type="caution">
    <text evidence="5">The sequence shown here is derived from an EMBL/GenBank/DDBJ whole genome shotgun (WGS) entry which is preliminary data.</text>
</comment>
<dbReference type="SUPFAM" id="SSF53850">
    <property type="entry name" value="Periplasmic binding protein-like II"/>
    <property type="match status" value="1"/>
</dbReference>
<dbReference type="eggNOG" id="COG1427">
    <property type="taxonomic scope" value="Bacteria"/>
</dbReference>
<dbReference type="PANTHER" id="PTHR37690">
    <property type="entry name" value="CHORISMATE DEHYDRATASE"/>
    <property type="match status" value="1"/>
</dbReference>
<dbReference type="Gene3D" id="3.40.190.10">
    <property type="entry name" value="Periplasmic binding protein-like II"/>
    <property type="match status" value="2"/>
</dbReference>
<dbReference type="Proteomes" id="UP000076563">
    <property type="component" value="Unassembled WGS sequence"/>
</dbReference>
<evidence type="ECO:0000256" key="3">
    <source>
        <dbReference type="ARBA" id="ARBA00023239"/>
    </source>
</evidence>
<dbReference type="GO" id="GO:0009234">
    <property type="term" value="P:menaquinone biosynthetic process"/>
    <property type="evidence" value="ECO:0007669"/>
    <property type="project" value="UniProtKB-UniRule"/>
</dbReference>
<evidence type="ECO:0000313" key="6">
    <source>
        <dbReference type="Proteomes" id="UP000076563"/>
    </source>
</evidence>
<comment type="similarity">
    <text evidence="4">Belongs to the MqnA/MqnD family. MqnA subfamily.</text>
</comment>
<comment type="pathway">
    <text evidence="1 4">Quinol/quinone metabolism; menaquinone biosynthesis.</text>
</comment>
<evidence type="ECO:0000313" key="5">
    <source>
        <dbReference type="EMBL" id="KZE77237.1"/>
    </source>
</evidence>
<reference evidence="6" key="1">
    <citation type="submission" date="2016-01" db="EMBL/GenBank/DDBJ databases">
        <title>Draft genome of Chromobacterium sp. F49.</title>
        <authorList>
            <person name="Hong K.W."/>
        </authorList>
    </citation>
    <scope>NUCLEOTIDE SEQUENCE [LARGE SCALE GENOMIC DNA]</scope>
    <source>
        <strain evidence="6">M63</strain>
    </source>
</reference>
<comment type="function">
    <text evidence="4">Catalyzes the dehydration of chorismate into 3-[(1-carboxyvinyl)oxy]benzoate, a step in the biosynthesis of menaquinone (MK, vitamin K2).</text>
</comment>
<dbReference type="AlphaFoldDB" id="A0A163X352"/>
<dbReference type="HAMAP" id="MF_00995">
    <property type="entry name" value="MqnA"/>
    <property type="match status" value="1"/>
</dbReference>
<name>A0A163X352_9BACL</name>
<dbReference type="InterPro" id="IPR030868">
    <property type="entry name" value="MqnA"/>
</dbReference>
<keyword evidence="2 4" id="KW-0474">Menaquinone biosynthesis</keyword>
<protein>
    <recommendedName>
        <fullName evidence="4">Chorismate dehydratase</fullName>
        <ecNumber evidence="4">4.2.1.151</ecNumber>
    </recommendedName>
    <alternativeName>
        <fullName evidence="4">Menaquinone biosynthetic enzyme MqnA</fullName>
    </alternativeName>
</protein>
<dbReference type="PANTHER" id="PTHR37690:SF1">
    <property type="entry name" value="CHORISMATE DEHYDRATASE"/>
    <property type="match status" value="1"/>
</dbReference>
<keyword evidence="3 4" id="KW-0456">Lyase</keyword>
<dbReference type="Pfam" id="PF02621">
    <property type="entry name" value="VitK2_biosynth"/>
    <property type="match status" value="1"/>
</dbReference>
<keyword evidence="6" id="KW-1185">Reference proteome</keyword>
<sequence length="287" mass="32576">MTNNQASVRIGRIDFTNVWPLFYYFPFSSFGSDLEVTQQVPSGLNRAMAEGRIDIGAISSFAYGENFDEYLVFPDMSVSAFGQVNSILLFHRKPLEELGDAKIALPTTSATSINLLKIILTKFYGLHPEYEYAAPELEPMMKNADAALLIGDHAIRASWEKNGYLVTDLATEWTRLTGQWMTFAVCTIRKQTVEQYPALVSRIYEAFLESKSKSLADPAALVRDAQKLIGGTEAYWQRYFSELCYEFGPKQWEGLSLYYQYAAELGFLKRNVPLQIWKDNSVVRVTE</sequence>
<evidence type="ECO:0000256" key="1">
    <source>
        <dbReference type="ARBA" id="ARBA00004863"/>
    </source>
</evidence>